<dbReference type="Pfam" id="PF25998">
    <property type="entry name" value="U-box_ZFPL1"/>
    <property type="match status" value="1"/>
</dbReference>
<dbReference type="Pfam" id="PF06417">
    <property type="entry name" value="EMC4"/>
    <property type="match status" value="1"/>
</dbReference>
<dbReference type="EMBL" id="CAJNOJ010000053">
    <property type="protein sequence ID" value="CAF0971091.1"/>
    <property type="molecule type" value="Genomic_DNA"/>
</dbReference>
<dbReference type="PROSITE" id="PS50089">
    <property type="entry name" value="ZF_RING_2"/>
    <property type="match status" value="1"/>
</dbReference>
<keyword evidence="11" id="KW-0479">Metal-binding</keyword>
<comment type="subunit">
    <text evidence="8">Component of the ER membrane protein complex (EMC).</text>
</comment>
<keyword evidence="13" id="KW-0256">Endoplasmic reticulum</keyword>
<dbReference type="PANTHER" id="PTHR12981">
    <property type="entry name" value="ZINC FINGER PROTEIN-LIKE 1"/>
    <property type="match status" value="1"/>
</dbReference>
<dbReference type="AlphaFoldDB" id="A0A814EM17"/>
<protein>
    <recommendedName>
        <fullName evidence="9">ER membrane protein complex subunit 4</fullName>
    </recommendedName>
    <alternativeName>
        <fullName evidence="20">Transmembrane protein 85</fullName>
    </alternativeName>
</protein>
<dbReference type="Pfam" id="PF00411">
    <property type="entry name" value="Ribosomal_S11"/>
    <property type="match status" value="1"/>
</dbReference>
<dbReference type="InterPro" id="IPR058731">
    <property type="entry name" value="Znf-B_box_ZFPL1-like"/>
</dbReference>
<dbReference type="CDD" id="cd00432">
    <property type="entry name" value="Ribosomal_L18_L5e"/>
    <property type="match status" value="1"/>
</dbReference>
<dbReference type="OrthoDB" id="1916590at2759"/>
<keyword evidence="12 21" id="KW-0863">Zinc-finger</keyword>
<evidence type="ECO:0000256" key="7">
    <source>
        <dbReference type="ARBA" id="ARBA00007715"/>
    </source>
</evidence>
<evidence type="ECO:0000256" key="6">
    <source>
        <dbReference type="ARBA" id="ARBA00007116"/>
    </source>
</evidence>
<evidence type="ECO:0000256" key="5">
    <source>
        <dbReference type="ARBA" id="ARBA00006194"/>
    </source>
</evidence>
<comment type="subcellular location">
    <subcellularLocation>
        <location evidence="3">Endoplasmic reticulum membrane</location>
        <topology evidence="3">Multi-pass membrane protein</topology>
    </subcellularLocation>
    <subcellularLocation>
        <location evidence="1">Membrane</location>
        <topology evidence="1">Single-pass membrane protein</topology>
    </subcellularLocation>
    <subcellularLocation>
        <location evidence="2">Mitochondrion</location>
    </subcellularLocation>
</comment>
<dbReference type="Pfam" id="PF25993">
    <property type="entry name" value="zf-B_box_ZFPL1"/>
    <property type="match status" value="1"/>
</dbReference>
<dbReference type="GO" id="GO:0005840">
    <property type="term" value="C:ribosome"/>
    <property type="evidence" value="ECO:0007669"/>
    <property type="project" value="UniProtKB-KW"/>
</dbReference>
<dbReference type="InterPro" id="IPR057268">
    <property type="entry name" value="Ribosomal_L18"/>
</dbReference>
<evidence type="ECO:0000256" key="13">
    <source>
        <dbReference type="ARBA" id="ARBA00022824"/>
    </source>
</evidence>
<feature type="transmembrane region" description="Helical" evidence="22">
    <location>
        <begin position="247"/>
        <end position="269"/>
    </location>
</feature>
<evidence type="ECO:0000256" key="15">
    <source>
        <dbReference type="ARBA" id="ARBA00022980"/>
    </source>
</evidence>
<feature type="transmembrane region" description="Helical" evidence="22">
    <location>
        <begin position="837"/>
        <end position="859"/>
    </location>
</feature>
<dbReference type="GO" id="GO:0005739">
    <property type="term" value="C:mitochondrion"/>
    <property type="evidence" value="ECO:0007669"/>
    <property type="project" value="UniProtKB-SubCell"/>
</dbReference>
<evidence type="ECO:0000256" key="10">
    <source>
        <dbReference type="ARBA" id="ARBA00022692"/>
    </source>
</evidence>
<evidence type="ECO:0000256" key="11">
    <source>
        <dbReference type="ARBA" id="ARBA00022723"/>
    </source>
</evidence>
<dbReference type="GO" id="GO:1990904">
    <property type="term" value="C:ribonucleoprotein complex"/>
    <property type="evidence" value="ECO:0007669"/>
    <property type="project" value="UniProtKB-KW"/>
</dbReference>
<comment type="similarity">
    <text evidence="4">Belongs to the ZFPL1 family.</text>
</comment>
<dbReference type="SUPFAM" id="SSF53137">
    <property type="entry name" value="Translational machinery components"/>
    <property type="match status" value="2"/>
</dbReference>
<dbReference type="GO" id="GO:0008270">
    <property type="term" value="F:zinc ion binding"/>
    <property type="evidence" value="ECO:0007669"/>
    <property type="project" value="UniProtKB-KW"/>
</dbReference>
<dbReference type="PANTHER" id="PTHR12981:SF0">
    <property type="entry name" value="ZINC FINGER PROTEIN-LIKE 1"/>
    <property type="match status" value="1"/>
</dbReference>
<accession>A0A814EM17</accession>
<keyword evidence="16 22" id="KW-1133">Transmembrane helix</keyword>
<evidence type="ECO:0000256" key="1">
    <source>
        <dbReference type="ARBA" id="ARBA00004167"/>
    </source>
</evidence>
<keyword evidence="19" id="KW-0687">Ribonucleoprotein</keyword>
<dbReference type="InterPro" id="IPR009445">
    <property type="entry name" value="TMEM85/Emc4"/>
</dbReference>
<comment type="similarity">
    <text evidence="5">Belongs to the universal ribosomal protein uS11 family.</text>
</comment>
<organism evidence="24 25">
    <name type="scientific">Adineta ricciae</name>
    <name type="common">Rotifer</name>
    <dbReference type="NCBI Taxonomy" id="249248"/>
    <lineage>
        <taxon>Eukaryota</taxon>
        <taxon>Metazoa</taxon>
        <taxon>Spiralia</taxon>
        <taxon>Gnathifera</taxon>
        <taxon>Rotifera</taxon>
        <taxon>Eurotatoria</taxon>
        <taxon>Bdelloidea</taxon>
        <taxon>Adinetida</taxon>
        <taxon>Adinetidae</taxon>
        <taxon>Adineta</taxon>
    </lineage>
</organism>
<evidence type="ECO:0000256" key="12">
    <source>
        <dbReference type="ARBA" id="ARBA00022771"/>
    </source>
</evidence>
<evidence type="ECO:0000256" key="16">
    <source>
        <dbReference type="ARBA" id="ARBA00022989"/>
    </source>
</evidence>
<feature type="transmembrane region" description="Helical" evidence="22">
    <location>
        <begin position="884"/>
        <end position="904"/>
    </location>
</feature>
<evidence type="ECO:0000256" key="22">
    <source>
        <dbReference type="SAM" id="Phobius"/>
    </source>
</evidence>
<keyword evidence="18 22" id="KW-0472">Membrane</keyword>
<dbReference type="InterPro" id="IPR036967">
    <property type="entry name" value="Ribosomal_uS11_sf"/>
</dbReference>
<reference evidence="24" key="1">
    <citation type="submission" date="2021-02" db="EMBL/GenBank/DDBJ databases">
        <authorList>
            <person name="Nowell W R."/>
        </authorList>
    </citation>
    <scope>NUCLEOTIDE SEQUENCE</scope>
</reference>
<comment type="caution">
    <text evidence="24">The sequence shown here is derived from an EMBL/GenBank/DDBJ whole genome shotgun (WGS) entry which is preliminary data.</text>
</comment>
<dbReference type="GO" id="GO:0005794">
    <property type="term" value="C:Golgi apparatus"/>
    <property type="evidence" value="ECO:0007669"/>
    <property type="project" value="TreeGrafter"/>
</dbReference>
<feature type="domain" description="RING-type" evidence="23">
    <location>
        <begin position="53"/>
        <end position="103"/>
    </location>
</feature>
<dbReference type="InterPro" id="IPR039043">
    <property type="entry name" value="ZFPL1"/>
</dbReference>
<evidence type="ECO:0000256" key="21">
    <source>
        <dbReference type="PROSITE-ProRule" id="PRU00175"/>
    </source>
</evidence>
<keyword evidence="14" id="KW-0862">Zinc</keyword>
<evidence type="ECO:0000256" key="8">
    <source>
        <dbReference type="ARBA" id="ARBA00011276"/>
    </source>
</evidence>
<evidence type="ECO:0000256" key="2">
    <source>
        <dbReference type="ARBA" id="ARBA00004173"/>
    </source>
</evidence>
<dbReference type="InterPro" id="IPR001841">
    <property type="entry name" value="Znf_RING"/>
</dbReference>
<dbReference type="GO" id="GO:0006412">
    <property type="term" value="P:translation"/>
    <property type="evidence" value="ECO:0007669"/>
    <property type="project" value="InterPro"/>
</dbReference>
<evidence type="ECO:0000259" key="23">
    <source>
        <dbReference type="PROSITE" id="PS50089"/>
    </source>
</evidence>
<evidence type="ECO:0000256" key="18">
    <source>
        <dbReference type="ARBA" id="ARBA00023136"/>
    </source>
</evidence>
<evidence type="ECO:0000256" key="19">
    <source>
        <dbReference type="ARBA" id="ARBA00023274"/>
    </source>
</evidence>
<evidence type="ECO:0000256" key="20">
    <source>
        <dbReference type="ARBA" id="ARBA00031143"/>
    </source>
</evidence>
<dbReference type="Gene3D" id="3.30.40.10">
    <property type="entry name" value="Zinc/RING finger domain, C3HC4 (zinc finger)"/>
    <property type="match status" value="1"/>
</dbReference>
<name>A0A814EM17_ADIRI</name>
<evidence type="ECO:0000256" key="9">
    <source>
        <dbReference type="ARBA" id="ARBA00020820"/>
    </source>
</evidence>
<dbReference type="CDD" id="cd16487">
    <property type="entry name" value="mRING-H2-C3DHC3_ZFPL1"/>
    <property type="match status" value="1"/>
</dbReference>
<sequence>MGLCKCPQRKVSTLFCFKHHVNVCESCLVSEHNQCIVRSYVSWLQDNDYNPNCTLCQRSLTETSEETIRLICYDLFHWPCLNEYFRSFPNHTAPDGYTCPTCHTCVFPSSNLVSPVADQVRRKLATVNWANRLPVLASHESNFNQDKQLLLTETENNGYVIVNPTTSSNSNVEHLTGLSHHPHRSIDMAQGVAVLSTRPSQMDLDDDDKYKRRSVFTWFARWMRSHQSASRRDSFTSNRSQLSRTRFAIYTIFAVLFVFMTILIVLYHFTRGNDDERLDIIRDPQFNPLNNPFIRVGNRFVYCTKNNNKPQLTLIMMMNIIRRFLSTSSENSSYTISSRLLNRNPRTLEWQNLQWRATGWPLQYPPKDYLHRARLLSSGRHLIAQIDHYHTGNVCVEASTREWAIRKHLATCKDRSAAYNLALILAQRAEECGITKIYFGHPHDQRYEKSSRLQYFYRGLVDSTIEFEEREASQTQMTKDSIQGINYDEHERDVRYAPPNIHFPPDTYQEKLHYFQLGLSKPNEHMLNRLFPRSFPLSLSSLHQSIRFLSLSSVNYKRTHTDIREGAVREINLHPENTQAPLSIDVSKYYGGPGQVRETDFETLFGEANNSEVPQVKYEDLPIVHIKCTRNNTLVDVSDCTGQQIFRTSCGVVGFHNAKKGTTTAAQAVGIHMGNNLSRRNMKYVRVVVKGTGPGRLMAIKGLQLAGVNIVTITDNTSIPTIHVGLQRPKKMRRMSNPHITSTARSNQPRRKWFINLQLDRQERAINAAAAASTVLAATTDGSVATTANNELNLIPVGFSNTRVQDKVTPEDDDRLLARRSWDIALQPIKQLPMMMIFSWMAGNSFSLMSIMIVGTLFMKPIQSVFSLGSAFASLEQEGVGGNIWLLKIVYLLGSLAHLGLALYKCQSMGLLPTYNSDWIAFADQQTQMEMTVGGFAYH</sequence>
<dbReference type="HAMAP" id="MF_01310">
    <property type="entry name" value="Ribosomal_uS11"/>
    <property type="match status" value="1"/>
</dbReference>
<comment type="similarity">
    <text evidence="6">Belongs to the universal ribosomal protein uL18 family.</text>
</comment>
<comment type="similarity">
    <text evidence="7">Belongs to the EMC4 family.</text>
</comment>
<dbReference type="GO" id="GO:0005789">
    <property type="term" value="C:endoplasmic reticulum membrane"/>
    <property type="evidence" value="ECO:0007669"/>
    <property type="project" value="UniProtKB-SubCell"/>
</dbReference>
<gene>
    <name evidence="24" type="ORF">EDS130_LOCUS13369</name>
</gene>
<dbReference type="InterPro" id="IPR013083">
    <property type="entry name" value="Znf_RING/FYVE/PHD"/>
</dbReference>
<keyword evidence="17" id="KW-0496">Mitochondrion</keyword>
<evidence type="ECO:0000256" key="4">
    <source>
        <dbReference type="ARBA" id="ARBA00005561"/>
    </source>
</evidence>
<dbReference type="Gene3D" id="3.30.420.80">
    <property type="entry name" value="Ribosomal protein S11"/>
    <property type="match status" value="2"/>
</dbReference>
<dbReference type="InterPro" id="IPR058730">
    <property type="entry name" value="U-box_ZFPL1-like"/>
</dbReference>
<evidence type="ECO:0000256" key="17">
    <source>
        <dbReference type="ARBA" id="ARBA00023128"/>
    </source>
</evidence>
<evidence type="ECO:0000313" key="24">
    <source>
        <dbReference type="EMBL" id="CAF0971091.1"/>
    </source>
</evidence>
<dbReference type="InterPro" id="IPR001971">
    <property type="entry name" value="Ribosomal_uS11"/>
</dbReference>
<dbReference type="GO" id="GO:0003735">
    <property type="term" value="F:structural constituent of ribosome"/>
    <property type="evidence" value="ECO:0007669"/>
    <property type="project" value="InterPro"/>
</dbReference>
<dbReference type="Proteomes" id="UP000663852">
    <property type="component" value="Unassembled WGS sequence"/>
</dbReference>
<keyword evidence="10 22" id="KW-0812">Transmembrane</keyword>
<evidence type="ECO:0000313" key="25">
    <source>
        <dbReference type="Proteomes" id="UP000663852"/>
    </source>
</evidence>
<dbReference type="SUPFAM" id="SSF57850">
    <property type="entry name" value="RING/U-box"/>
    <property type="match status" value="1"/>
</dbReference>
<proteinExistence type="inferred from homology"/>
<evidence type="ECO:0000256" key="14">
    <source>
        <dbReference type="ARBA" id="ARBA00022833"/>
    </source>
</evidence>
<evidence type="ECO:0000256" key="3">
    <source>
        <dbReference type="ARBA" id="ARBA00004477"/>
    </source>
</evidence>
<keyword evidence="15" id="KW-0689">Ribosomal protein</keyword>